<organism evidence="2 3">
    <name type="scientific">Achromobacter spanius</name>
    <dbReference type="NCBI Taxonomy" id="217203"/>
    <lineage>
        <taxon>Bacteria</taxon>
        <taxon>Pseudomonadati</taxon>
        <taxon>Pseudomonadota</taxon>
        <taxon>Betaproteobacteria</taxon>
        <taxon>Burkholderiales</taxon>
        <taxon>Alcaligenaceae</taxon>
        <taxon>Achromobacter</taxon>
    </lineage>
</organism>
<name>A0AA42LV37_9BURK</name>
<evidence type="ECO:0000313" key="2">
    <source>
        <dbReference type="EMBL" id="MDH0740165.1"/>
    </source>
</evidence>
<dbReference type="Proteomes" id="UP001161094">
    <property type="component" value="Unassembled WGS sequence"/>
</dbReference>
<keyword evidence="1" id="KW-0472">Membrane</keyword>
<sequence>MNEASASAPRPVVVAKVTTPAITTRRLADVVAPRDHAGKGGWDNNASIPPVAWVYAALFAFAFLVVLPWLGRGAGF</sequence>
<keyword evidence="1" id="KW-0812">Transmembrane</keyword>
<gene>
    <name evidence="2" type="ORF">N5D93_30510</name>
</gene>
<protein>
    <submittedName>
        <fullName evidence="2">Uncharacterized protein</fullName>
    </submittedName>
</protein>
<comment type="caution">
    <text evidence="2">The sequence shown here is derived from an EMBL/GenBank/DDBJ whole genome shotgun (WGS) entry which is preliminary data.</text>
</comment>
<dbReference type="RefSeq" id="WP_279997578.1">
    <property type="nucleotide sequence ID" value="NZ_JAOCDZ010000037.1"/>
</dbReference>
<reference evidence="2" key="1">
    <citation type="submission" date="2022-09" db="EMBL/GenBank/DDBJ databases">
        <title>Intensive care unit water sources are persistently colonized with multi-drug resistant bacteria and are the site of extensive horizontal gene transfer of antibiotic resistance genes.</title>
        <authorList>
            <person name="Diorio-Toth L."/>
        </authorList>
    </citation>
    <scope>NUCLEOTIDE SEQUENCE</scope>
    <source>
        <strain evidence="2">GD03843</strain>
    </source>
</reference>
<keyword evidence="1" id="KW-1133">Transmembrane helix</keyword>
<accession>A0AA42LV37</accession>
<proteinExistence type="predicted"/>
<dbReference type="AlphaFoldDB" id="A0AA42LV37"/>
<evidence type="ECO:0000313" key="3">
    <source>
        <dbReference type="Proteomes" id="UP001161094"/>
    </source>
</evidence>
<evidence type="ECO:0000256" key="1">
    <source>
        <dbReference type="SAM" id="Phobius"/>
    </source>
</evidence>
<dbReference type="EMBL" id="JAOCDZ010000037">
    <property type="protein sequence ID" value="MDH0740165.1"/>
    <property type="molecule type" value="Genomic_DNA"/>
</dbReference>
<feature type="transmembrane region" description="Helical" evidence="1">
    <location>
        <begin position="52"/>
        <end position="70"/>
    </location>
</feature>